<proteinExistence type="predicted"/>
<comment type="caution">
    <text evidence="1">The sequence shown here is derived from an EMBL/GenBank/DDBJ whole genome shotgun (WGS) entry which is preliminary data.</text>
</comment>
<dbReference type="EMBL" id="JARRAG010000002">
    <property type="protein sequence ID" value="MDG3007529.1"/>
    <property type="molecule type" value="Genomic_DNA"/>
</dbReference>
<protein>
    <recommendedName>
        <fullName evidence="3">Knr4/Smi1-like domain-containing protein</fullName>
    </recommendedName>
</protein>
<gene>
    <name evidence="1" type="ORF">PZE19_27520</name>
</gene>
<keyword evidence="2" id="KW-1185">Reference proteome</keyword>
<dbReference type="RefSeq" id="WP_277863807.1">
    <property type="nucleotide sequence ID" value="NZ_JARRAG010000002.1"/>
</dbReference>
<name>A0ABT6FJ55_9BACT</name>
<evidence type="ECO:0000313" key="1">
    <source>
        <dbReference type="EMBL" id="MDG3007529.1"/>
    </source>
</evidence>
<sequence>MLDIVSPNDRRRIEEFLRSYVDSPFALRADGRRWELAASPITPEMVLLHERDLGVVLPPLFRAYLTSSCVPSADFRLGQLPSITLEKPMEWVKRWSIERKLMDFYQKNIHLVPFTQGSADISDLCFDVSRPSRLNDYPIVQIPHQFYEDDPALLDESDYARLTAFGSFSDYMEFLNDWLVYKTLGAEGDFFDWLRRAHKILPCQYYLDFL</sequence>
<dbReference type="Proteomes" id="UP001216907">
    <property type="component" value="Unassembled WGS sequence"/>
</dbReference>
<evidence type="ECO:0000313" key="2">
    <source>
        <dbReference type="Proteomes" id="UP001216907"/>
    </source>
</evidence>
<dbReference type="InterPro" id="IPR037883">
    <property type="entry name" value="Knr4/Smi1-like_sf"/>
</dbReference>
<accession>A0ABT6FJ55</accession>
<organism evidence="1 2">
    <name type="scientific">Paludisphaera mucosa</name>
    <dbReference type="NCBI Taxonomy" id="3030827"/>
    <lineage>
        <taxon>Bacteria</taxon>
        <taxon>Pseudomonadati</taxon>
        <taxon>Planctomycetota</taxon>
        <taxon>Planctomycetia</taxon>
        <taxon>Isosphaerales</taxon>
        <taxon>Isosphaeraceae</taxon>
        <taxon>Paludisphaera</taxon>
    </lineage>
</organism>
<evidence type="ECO:0008006" key="3">
    <source>
        <dbReference type="Google" id="ProtNLM"/>
    </source>
</evidence>
<dbReference type="SUPFAM" id="SSF160631">
    <property type="entry name" value="SMI1/KNR4-like"/>
    <property type="match status" value="1"/>
</dbReference>
<reference evidence="1 2" key="1">
    <citation type="submission" date="2023-03" db="EMBL/GenBank/DDBJ databases">
        <title>Paludisphaera mucosa sp. nov. a novel planctomycete from northern fen.</title>
        <authorList>
            <person name="Ivanova A."/>
        </authorList>
    </citation>
    <scope>NUCLEOTIDE SEQUENCE [LARGE SCALE GENOMIC DNA]</scope>
    <source>
        <strain evidence="1 2">Pla2</strain>
    </source>
</reference>